<feature type="non-terminal residue" evidence="7">
    <location>
        <position position="1"/>
    </location>
</feature>
<comment type="subcellular location">
    <subcellularLocation>
        <location evidence="1">Membrane</location>
        <topology evidence="1">Multi-pass membrane protein</topology>
    </subcellularLocation>
</comment>
<dbReference type="PANTHER" id="PTHR11040:SF203">
    <property type="entry name" value="FI18611P1-RELATED"/>
    <property type="match status" value="1"/>
</dbReference>
<name>A0A6G0ZEX9_APHCR</name>
<accession>A0A6G0ZEX9</accession>
<feature type="transmembrane region" description="Helical" evidence="6">
    <location>
        <begin position="351"/>
        <end position="371"/>
    </location>
</feature>
<feature type="transmembrane region" description="Helical" evidence="6">
    <location>
        <begin position="126"/>
        <end position="144"/>
    </location>
</feature>
<evidence type="ECO:0000256" key="3">
    <source>
        <dbReference type="ARBA" id="ARBA00022989"/>
    </source>
</evidence>
<keyword evidence="2 6" id="KW-0812">Transmembrane</keyword>
<dbReference type="EMBL" id="VUJU01000619">
    <property type="protein sequence ID" value="KAF0769299.1"/>
    <property type="molecule type" value="Genomic_DNA"/>
</dbReference>
<organism evidence="7 8">
    <name type="scientific">Aphis craccivora</name>
    <name type="common">Cowpea aphid</name>
    <dbReference type="NCBI Taxonomy" id="307492"/>
    <lineage>
        <taxon>Eukaryota</taxon>
        <taxon>Metazoa</taxon>
        <taxon>Ecdysozoa</taxon>
        <taxon>Arthropoda</taxon>
        <taxon>Hexapoda</taxon>
        <taxon>Insecta</taxon>
        <taxon>Pterygota</taxon>
        <taxon>Neoptera</taxon>
        <taxon>Paraneoptera</taxon>
        <taxon>Hemiptera</taxon>
        <taxon>Sternorrhyncha</taxon>
        <taxon>Aphidomorpha</taxon>
        <taxon>Aphidoidea</taxon>
        <taxon>Aphididae</taxon>
        <taxon>Aphidini</taxon>
        <taxon>Aphis</taxon>
        <taxon>Aphis</taxon>
    </lineage>
</organism>
<sequence length="442" mass="46761">PTHARVGTQCLFGGARSTSLVWLHSGPGQSRRVAVGAGPCPRRNILYTLHGRAKHASYLKYTHTATTMAADGEKDEDASSAVLAKILAMAFLGVSSFVAGSTPVCVFERLGIRRRGRGAANTALRLILNFGGGVLLCTTFLHLLPEVREGVEKLTADGRLDKNSPLSGLLAELIMCSGFFFMYSIEELVHGFAGGDCHAHHSGSDHSIADRGHGEDVAATPQQRRVDAATTAGGGGGQPNAVAYDKMDGTGRVANYNSCMSSVELAAADKKSAPTARKPVPAVPSSASESVVRGFLVVGALSIHELFEGLAVGLEKNPTQVWSLTVAVACHKLVIAFYVGLQMLSDRTKPLLAHCSILLFAVTSPIGIGIGTLVSNLEETKSVVLFSVILQGLATGTLMYVVFFEVLKPSPGNLQLKQRILRLIFIAIGCISVSNKEQTKQI</sequence>
<dbReference type="InterPro" id="IPR003689">
    <property type="entry name" value="ZIP"/>
</dbReference>
<evidence type="ECO:0000256" key="1">
    <source>
        <dbReference type="ARBA" id="ARBA00004141"/>
    </source>
</evidence>
<evidence type="ECO:0000313" key="8">
    <source>
        <dbReference type="Proteomes" id="UP000478052"/>
    </source>
</evidence>
<feature type="transmembrane region" description="Helical" evidence="6">
    <location>
        <begin position="320"/>
        <end position="339"/>
    </location>
</feature>
<dbReference type="Pfam" id="PF02535">
    <property type="entry name" value="Zip"/>
    <property type="match status" value="1"/>
</dbReference>
<feature type="transmembrane region" description="Helical" evidence="6">
    <location>
        <begin position="164"/>
        <end position="183"/>
    </location>
</feature>
<feature type="region of interest" description="Disordered" evidence="5">
    <location>
        <begin position="203"/>
        <end position="222"/>
    </location>
</feature>
<dbReference type="GO" id="GO:0005385">
    <property type="term" value="F:zinc ion transmembrane transporter activity"/>
    <property type="evidence" value="ECO:0007669"/>
    <property type="project" value="TreeGrafter"/>
</dbReference>
<dbReference type="PANTHER" id="PTHR11040">
    <property type="entry name" value="ZINC/IRON TRANSPORTER"/>
    <property type="match status" value="1"/>
</dbReference>
<gene>
    <name evidence="7" type="ORF">FWK35_00001195</name>
</gene>
<keyword evidence="8" id="KW-1185">Reference proteome</keyword>
<dbReference type="GO" id="GO:0005886">
    <property type="term" value="C:plasma membrane"/>
    <property type="evidence" value="ECO:0007669"/>
    <property type="project" value="TreeGrafter"/>
</dbReference>
<comment type="caution">
    <text evidence="7">The sequence shown here is derived from an EMBL/GenBank/DDBJ whole genome shotgun (WGS) entry which is preliminary data.</text>
</comment>
<proteinExistence type="predicted"/>
<evidence type="ECO:0000256" key="5">
    <source>
        <dbReference type="SAM" id="MobiDB-lite"/>
    </source>
</evidence>
<reference evidence="7 8" key="1">
    <citation type="submission" date="2019-08" db="EMBL/GenBank/DDBJ databases">
        <title>Whole genome of Aphis craccivora.</title>
        <authorList>
            <person name="Voronova N.V."/>
            <person name="Shulinski R.S."/>
            <person name="Bandarenka Y.V."/>
            <person name="Zhorov D.G."/>
            <person name="Warner D."/>
        </authorList>
    </citation>
    <scope>NUCLEOTIDE SEQUENCE [LARGE SCALE GENOMIC DNA]</scope>
    <source>
        <strain evidence="7">180601</strain>
        <tissue evidence="7">Whole Body</tissue>
    </source>
</reference>
<keyword evidence="4 6" id="KW-0472">Membrane</keyword>
<evidence type="ECO:0000256" key="4">
    <source>
        <dbReference type="ARBA" id="ARBA00023136"/>
    </source>
</evidence>
<keyword evidence="3 6" id="KW-1133">Transmembrane helix</keyword>
<evidence type="ECO:0000313" key="7">
    <source>
        <dbReference type="EMBL" id="KAF0769299.1"/>
    </source>
</evidence>
<dbReference type="AlphaFoldDB" id="A0A6G0ZEX9"/>
<feature type="non-terminal residue" evidence="7">
    <location>
        <position position="442"/>
    </location>
</feature>
<evidence type="ECO:0000256" key="2">
    <source>
        <dbReference type="ARBA" id="ARBA00022692"/>
    </source>
</evidence>
<feature type="transmembrane region" description="Helical" evidence="6">
    <location>
        <begin position="419"/>
        <end position="435"/>
    </location>
</feature>
<feature type="transmembrane region" description="Helical" evidence="6">
    <location>
        <begin position="383"/>
        <end position="407"/>
    </location>
</feature>
<protein>
    <submittedName>
        <fullName evidence="7">Zinc transporter ZIP1-like</fullName>
    </submittedName>
</protein>
<evidence type="ECO:0000256" key="6">
    <source>
        <dbReference type="SAM" id="Phobius"/>
    </source>
</evidence>
<dbReference type="OrthoDB" id="448280at2759"/>
<feature type="compositionally biased region" description="Basic and acidic residues" evidence="5">
    <location>
        <begin position="203"/>
        <end position="216"/>
    </location>
</feature>
<dbReference type="Proteomes" id="UP000478052">
    <property type="component" value="Unassembled WGS sequence"/>
</dbReference>